<dbReference type="Proteomes" id="UP000626244">
    <property type="component" value="Unassembled WGS sequence"/>
</dbReference>
<accession>A0A8J3F2F0</accession>
<keyword evidence="2" id="KW-1185">Reference proteome</keyword>
<comment type="caution">
    <text evidence="1">The sequence shown here is derived from an EMBL/GenBank/DDBJ whole genome shotgun (WGS) entry which is preliminary data.</text>
</comment>
<reference evidence="2" key="1">
    <citation type="journal article" date="2019" name="Int. J. Syst. Evol. Microbiol.">
        <title>The Global Catalogue of Microorganisms (GCM) 10K type strain sequencing project: providing services to taxonomists for standard genome sequencing and annotation.</title>
        <authorList>
            <consortium name="The Broad Institute Genomics Platform"/>
            <consortium name="The Broad Institute Genome Sequencing Center for Infectious Disease"/>
            <person name="Wu L."/>
            <person name="Ma J."/>
        </authorList>
    </citation>
    <scope>NUCLEOTIDE SEQUENCE [LARGE SCALE GENOMIC DNA]</scope>
    <source>
        <strain evidence="2">CGMCC 1.14993</strain>
    </source>
</reference>
<proteinExistence type="predicted"/>
<dbReference type="OrthoDB" id="9971288at2"/>
<dbReference type="EMBL" id="BMHB01000004">
    <property type="protein sequence ID" value="GGI17899.1"/>
    <property type="molecule type" value="Genomic_DNA"/>
</dbReference>
<protein>
    <submittedName>
        <fullName evidence="1">Uncharacterized protein</fullName>
    </submittedName>
</protein>
<dbReference type="AlphaFoldDB" id="A0A8J3F2F0"/>
<dbReference type="RefSeq" id="WP_088003113.1">
    <property type="nucleotide sequence ID" value="NZ_BMHB01000004.1"/>
</dbReference>
<gene>
    <name evidence="1" type="ORF">GCM10007380_40240</name>
</gene>
<evidence type="ECO:0000313" key="2">
    <source>
        <dbReference type="Proteomes" id="UP000626244"/>
    </source>
</evidence>
<sequence length="100" mass="11645">MKSYADIQYFLDEKNNISSVLVTKYRMRGQTQVLEERVSIERNTIYALNLRETNYNSRDKSVVIQEFILDDLGNPLDVLVFFRESSTYGKVEVIELSVAN</sequence>
<organism evidence="1 2">
    <name type="scientific">Gottfriedia solisilvae</name>
    <dbReference type="NCBI Taxonomy" id="1516104"/>
    <lineage>
        <taxon>Bacteria</taxon>
        <taxon>Bacillati</taxon>
        <taxon>Bacillota</taxon>
        <taxon>Bacilli</taxon>
        <taxon>Bacillales</taxon>
        <taxon>Bacillaceae</taxon>
        <taxon>Gottfriedia</taxon>
    </lineage>
</organism>
<name>A0A8J3F2F0_9BACI</name>
<evidence type="ECO:0000313" key="1">
    <source>
        <dbReference type="EMBL" id="GGI17899.1"/>
    </source>
</evidence>